<feature type="compositionally biased region" description="Polar residues" evidence="1">
    <location>
        <begin position="57"/>
        <end position="79"/>
    </location>
</feature>
<keyword evidence="3" id="KW-1185">Reference proteome</keyword>
<dbReference type="EMBL" id="KQ947430">
    <property type="protein sequence ID" value="KUJ10204.1"/>
    <property type="molecule type" value="Genomic_DNA"/>
</dbReference>
<dbReference type="Proteomes" id="UP000070700">
    <property type="component" value="Unassembled WGS sequence"/>
</dbReference>
<dbReference type="AlphaFoldDB" id="A0A132BED0"/>
<dbReference type="RefSeq" id="XP_018064559.1">
    <property type="nucleotide sequence ID" value="XM_018206375.1"/>
</dbReference>
<feature type="compositionally biased region" description="Polar residues" evidence="1">
    <location>
        <begin position="25"/>
        <end position="40"/>
    </location>
</feature>
<dbReference type="InParanoid" id="A0A132BED0"/>
<dbReference type="KEGG" id="psco:LY89DRAFT_272178"/>
<gene>
    <name evidence="2" type="ORF">LY89DRAFT_272178</name>
</gene>
<feature type="compositionally biased region" description="Polar residues" evidence="1">
    <location>
        <begin position="1"/>
        <end position="16"/>
    </location>
</feature>
<name>A0A132BED0_MOLSC</name>
<evidence type="ECO:0000313" key="2">
    <source>
        <dbReference type="EMBL" id="KUJ10204.1"/>
    </source>
</evidence>
<reference evidence="2 3" key="1">
    <citation type="submission" date="2015-10" db="EMBL/GenBank/DDBJ databases">
        <title>Full genome of DAOMC 229536 Phialocephala scopiformis, a fungal endophyte of spruce producing the potent anti-insectan compound rugulosin.</title>
        <authorList>
            <consortium name="DOE Joint Genome Institute"/>
            <person name="Walker A.K."/>
            <person name="Frasz S.L."/>
            <person name="Seifert K.A."/>
            <person name="Miller J.D."/>
            <person name="Mondo S.J."/>
            <person name="Labutti K."/>
            <person name="Lipzen A."/>
            <person name="Dockter R."/>
            <person name="Kennedy M."/>
            <person name="Grigoriev I.V."/>
            <person name="Spatafora J.W."/>
        </authorList>
    </citation>
    <scope>NUCLEOTIDE SEQUENCE [LARGE SCALE GENOMIC DNA]</scope>
    <source>
        <strain evidence="2 3">CBS 120377</strain>
    </source>
</reference>
<feature type="region of interest" description="Disordered" evidence="1">
    <location>
        <begin position="1"/>
        <end position="79"/>
    </location>
</feature>
<evidence type="ECO:0000256" key="1">
    <source>
        <dbReference type="SAM" id="MobiDB-lite"/>
    </source>
</evidence>
<sequence>MPTSQKESKSSLNRGSVKSAVDAPSGTQRITSSAYSQSGGMKTHTHLHAVSIKVQKAGTTTPSSMSHSQNSARLTKAASSSRIPVSETINVVASEPPVRSISFRPAETSISGREISDKQADEMCRELCLRVWKTDLGKMWDSARAADKKGNVDDQLYGQSLDFFYCFLPMVIKAPATDPVTVSKQGLENYNVLFNRFGDGGTWGQGQSGKNFPHMWFSGPGSEGF</sequence>
<accession>A0A132BED0</accession>
<proteinExistence type="predicted"/>
<evidence type="ECO:0000313" key="3">
    <source>
        <dbReference type="Proteomes" id="UP000070700"/>
    </source>
</evidence>
<protein>
    <submittedName>
        <fullName evidence="2">Uncharacterized protein</fullName>
    </submittedName>
</protein>
<dbReference type="GeneID" id="28816101"/>
<dbReference type="OrthoDB" id="3554705at2759"/>
<organism evidence="2 3">
    <name type="scientific">Mollisia scopiformis</name>
    <name type="common">Conifer needle endophyte fungus</name>
    <name type="synonym">Phialocephala scopiformis</name>
    <dbReference type="NCBI Taxonomy" id="149040"/>
    <lineage>
        <taxon>Eukaryota</taxon>
        <taxon>Fungi</taxon>
        <taxon>Dikarya</taxon>
        <taxon>Ascomycota</taxon>
        <taxon>Pezizomycotina</taxon>
        <taxon>Leotiomycetes</taxon>
        <taxon>Helotiales</taxon>
        <taxon>Mollisiaceae</taxon>
        <taxon>Mollisia</taxon>
    </lineage>
</organism>